<dbReference type="Proteomes" id="UP000271974">
    <property type="component" value="Unassembled WGS sequence"/>
</dbReference>
<dbReference type="PANTHER" id="PTHR43903">
    <property type="entry name" value="NEUROLIGIN"/>
    <property type="match status" value="1"/>
</dbReference>
<comment type="similarity">
    <text evidence="1">Belongs to the type-B carboxylesterase/lipase family.</text>
</comment>
<evidence type="ECO:0000259" key="2">
    <source>
        <dbReference type="Pfam" id="PF00135"/>
    </source>
</evidence>
<dbReference type="SUPFAM" id="SSF53474">
    <property type="entry name" value="alpha/beta-Hydrolases"/>
    <property type="match status" value="1"/>
</dbReference>
<keyword evidence="4" id="KW-1185">Reference proteome</keyword>
<comment type="caution">
    <text evidence="3">The sequence shown here is derived from an EMBL/GenBank/DDBJ whole genome shotgun (WGS) entry which is preliminary data.</text>
</comment>
<evidence type="ECO:0000313" key="4">
    <source>
        <dbReference type="Proteomes" id="UP000271974"/>
    </source>
</evidence>
<name>A0A3S1B793_ELYCH</name>
<sequence>MIFIPVTGDSFRVLPETPEQLLAKTAELVHIPTIFGYTTDDGTWMVPDSEDDGVSYAEFNFILNYFIEIYFPPSQRVELLKRVKNLYLPSGISQSSLSRVELRTILINMATDFSMAAYIAKQAMLFSKASTTGTYVFQFDYRPSYSAAPLWYGVGHTDEKGFVLGLPAGPYPFAYPNTTAEDRYVADLMTTLWSNFAKTGDPTPQPLNWPAGLRWPSFSDDPRRILVIGVEPEVRNFDKEQAVVAWTGNSTTSMPDSGGSVKAHLGVLWFALFFTCGIVRKVSIL</sequence>
<dbReference type="OrthoDB" id="19653at2759"/>
<proteinExistence type="inferred from homology"/>
<evidence type="ECO:0000313" key="3">
    <source>
        <dbReference type="EMBL" id="RUS73784.1"/>
    </source>
</evidence>
<accession>A0A3S1B793</accession>
<dbReference type="Gene3D" id="3.40.50.1820">
    <property type="entry name" value="alpha/beta hydrolase"/>
    <property type="match status" value="1"/>
</dbReference>
<dbReference type="STRING" id="188477.A0A3S1B793"/>
<protein>
    <recommendedName>
        <fullName evidence="2">Carboxylesterase type B domain-containing protein</fullName>
    </recommendedName>
</protein>
<dbReference type="Pfam" id="PF00135">
    <property type="entry name" value="COesterase"/>
    <property type="match status" value="1"/>
</dbReference>
<dbReference type="InterPro" id="IPR002018">
    <property type="entry name" value="CarbesteraseB"/>
</dbReference>
<reference evidence="3 4" key="1">
    <citation type="submission" date="2019-01" db="EMBL/GenBank/DDBJ databases">
        <title>A draft genome assembly of the solar-powered sea slug Elysia chlorotica.</title>
        <authorList>
            <person name="Cai H."/>
            <person name="Li Q."/>
            <person name="Fang X."/>
            <person name="Li J."/>
            <person name="Curtis N.E."/>
            <person name="Altenburger A."/>
            <person name="Shibata T."/>
            <person name="Feng M."/>
            <person name="Maeda T."/>
            <person name="Schwartz J.A."/>
            <person name="Shigenobu S."/>
            <person name="Lundholm N."/>
            <person name="Nishiyama T."/>
            <person name="Yang H."/>
            <person name="Hasebe M."/>
            <person name="Li S."/>
            <person name="Pierce S.K."/>
            <person name="Wang J."/>
        </authorList>
    </citation>
    <scope>NUCLEOTIDE SEQUENCE [LARGE SCALE GENOMIC DNA]</scope>
    <source>
        <strain evidence="3">EC2010</strain>
        <tissue evidence="3">Whole organism of an adult</tissue>
    </source>
</reference>
<organism evidence="3 4">
    <name type="scientific">Elysia chlorotica</name>
    <name type="common">Eastern emerald elysia</name>
    <name type="synonym">Sea slug</name>
    <dbReference type="NCBI Taxonomy" id="188477"/>
    <lineage>
        <taxon>Eukaryota</taxon>
        <taxon>Metazoa</taxon>
        <taxon>Spiralia</taxon>
        <taxon>Lophotrochozoa</taxon>
        <taxon>Mollusca</taxon>
        <taxon>Gastropoda</taxon>
        <taxon>Heterobranchia</taxon>
        <taxon>Euthyneura</taxon>
        <taxon>Panpulmonata</taxon>
        <taxon>Sacoglossa</taxon>
        <taxon>Placobranchoidea</taxon>
        <taxon>Plakobranchidae</taxon>
        <taxon>Elysia</taxon>
    </lineage>
</organism>
<evidence type="ECO:0000256" key="1">
    <source>
        <dbReference type="ARBA" id="ARBA00005964"/>
    </source>
</evidence>
<dbReference type="InterPro" id="IPR029058">
    <property type="entry name" value="AB_hydrolase_fold"/>
</dbReference>
<dbReference type="InterPro" id="IPR051093">
    <property type="entry name" value="Neuroligin/BSAL"/>
</dbReference>
<feature type="domain" description="Carboxylesterase type B" evidence="2">
    <location>
        <begin position="2"/>
        <end position="246"/>
    </location>
</feature>
<gene>
    <name evidence="3" type="ORF">EGW08_018454</name>
</gene>
<dbReference type="AlphaFoldDB" id="A0A3S1B793"/>
<dbReference type="EMBL" id="RQTK01000900">
    <property type="protein sequence ID" value="RUS73784.1"/>
    <property type="molecule type" value="Genomic_DNA"/>
</dbReference>